<dbReference type="Proteomes" id="UP000460290">
    <property type="component" value="Unassembled WGS sequence"/>
</dbReference>
<organism evidence="3 4">
    <name type="scientific">Pontixanthobacter aestiaquae</name>
    <dbReference type="NCBI Taxonomy" id="1509367"/>
    <lineage>
        <taxon>Bacteria</taxon>
        <taxon>Pseudomonadati</taxon>
        <taxon>Pseudomonadota</taxon>
        <taxon>Alphaproteobacteria</taxon>
        <taxon>Sphingomonadales</taxon>
        <taxon>Erythrobacteraceae</taxon>
        <taxon>Pontixanthobacter</taxon>
    </lineage>
</organism>
<name>A0A844ZCU3_9SPHN</name>
<comment type="caution">
    <text evidence="3">The sequence shown here is derived from an EMBL/GenBank/DDBJ whole genome shotgun (WGS) entry which is preliminary data.</text>
</comment>
<feature type="transmembrane region" description="Helical" evidence="1">
    <location>
        <begin position="21"/>
        <end position="40"/>
    </location>
</feature>
<dbReference type="Pfam" id="PF07811">
    <property type="entry name" value="TadE"/>
    <property type="match status" value="1"/>
</dbReference>
<evidence type="ECO:0000259" key="2">
    <source>
        <dbReference type="Pfam" id="PF07811"/>
    </source>
</evidence>
<sequence length="222" mass="23710">MERLCQLPRLWQSLRTNRSGISIVEFALVLPVLLTLGLYGTEIARMATINMTVSQIALSVADNASRLGQTDNAAVAPTITEGNVDAVLAGALRDGQSIGLEANGRIILSSLEYDDFTDSQFIAWQRCRGNREFDSAYGNDTTDNGLNGSPIAGMGAGTTQITAQTGQAVMFVEIEYAYQALFENPFGSGDKILRKEAAFLIRDDRNLEPGLTGGSSGSSCSS</sequence>
<gene>
    <name evidence="3" type="ORF">GRI35_09675</name>
</gene>
<keyword evidence="4" id="KW-1185">Reference proteome</keyword>
<feature type="domain" description="TadE-like" evidence="2">
    <location>
        <begin position="20"/>
        <end position="58"/>
    </location>
</feature>
<evidence type="ECO:0000313" key="3">
    <source>
        <dbReference type="EMBL" id="MXO83629.1"/>
    </source>
</evidence>
<dbReference type="RefSeq" id="WP_160613967.1">
    <property type="nucleotide sequence ID" value="NZ_JAUFQM010000001.1"/>
</dbReference>
<dbReference type="OrthoDB" id="7432392at2"/>
<reference evidence="3 4" key="1">
    <citation type="submission" date="2019-12" db="EMBL/GenBank/DDBJ databases">
        <title>Genomic-based taxomic classification of the family Erythrobacteraceae.</title>
        <authorList>
            <person name="Xu L."/>
        </authorList>
    </citation>
    <scope>NUCLEOTIDE SEQUENCE [LARGE SCALE GENOMIC DNA]</scope>
    <source>
        <strain evidence="3 4">KCTC 42006</strain>
    </source>
</reference>
<keyword evidence="1" id="KW-1133">Transmembrane helix</keyword>
<protein>
    <submittedName>
        <fullName evidence="3">Pilus assembly protein TadE</fullName>
    </submittedName>
</protein>
<dbReference type="InterPro" id="IPR012495">
    <property type="entry name" value="TadE-like_dom"/>
</dbReference>
<keyword evidence="1" id="KW-0812">Transmembrane</keyword>
<keyword evidence="1" id="KW-0472">Membrane</keyword>
<accession>A0A844ZCU3</accession>
<dbReference type="AlphaFoldDB" id="A0A844ZCU3"/>
<evidence type="ECO:0000313" key="4">
    <source>
        <dbReference type="Proteomes" id="UP000460290"/>
    </source>
</evidence>
<dbReference type="EMBL" id="WTYZ01000001">
    <property type="protein sequence ID" value="MXO83629.1"/>
    <property type="molecule type" value="Genomic_DNA"/>
</dbReference>
<evidence type="ECO:0000256" key="1">
    <source>
        <dbReference type="SAM" id="Phobius"/>
    </source>
</evidence>
<proteinExistence type="predicted"/>